<dbReference type="InterPro" id="IPR036922">
    <property type="entry name" value="Rieske_2Fe-2S_sf"/>
</dbReference>
<dbReference type="AlphaFoldDB" id="A0A2A2H0X6"/>
<reference evidence="7 8" key="1">
    <citation type="journal article" date="2017" name="BMC Genomics">
        <title>Genomic analysis of methanogenic archaea reveals a shift towards energy conservation.</title>
        <authorList>
            <person name="Gilmore S.P."/>
            <person name="Henske J.K."/>
            <person name="Sexton J.A."/>
            <person name="Solomon K.V."/>
            <person name="Seppala S."/>
            <person name="Yoo J.I."/>
            <person name="Huyett L.M."/>
            <person name="Pressman A."/>
            <person name="Cogan J.Z."/>
            <person name="Kivenson V."/>
            <person name="Peng X."/>
            <person name="Tan Y."/>
            <person name="Valentine D.L."/>
            <person name="O'Malley M.A."/>
        </authorList>
    </citation>
    <scope>NUCLEOTIDE SEQUENCE [LARGE SCALE GENOMIC DNA]</scope>
    <source>
        <strain evidence="7 8">M.o.H.</strain>
    </source>
</reference>
<dbReference type="Gene3D" id="2.102.10.10">
    <property type="entry name" value="Rieske [2Fe-2S] iron-sulphur domain"/>
    <property type="match status" value="1"/>
</dbReference>
<dbReference type="EMBL" id="LMVM01000040">
    <property type="protein sequence ID" value="PAV03048.1"/>
    <property type="molecule type" value="Genomic_DNA"/>
</dbReference>
<dbReference type="Gene3D" id="3.30.9.10">
    <property type="entry name" value="D-Amino Acid Oxidase, subunit A, domain 2"/>
    <property type="match status" value="1"/>
</dbReference>
<dbReference type="GO" id="GO:0005737">
    <property type="term" value="C:cytoplasm"/>
    <property type="evidence" value="ECO:0007669"/>
    <property type="project" value="TreeGrafter"/>
</dbReference>
<dbReference type="RefSeq" id="WP_069583951.1">
    <property type="nucleotide sequence ID" value="NZ_LMVM01000040.1"/>
</dbReference>
<dbReference type="Pfam" id="PF00355">
    <property type="entry name" value="Rieske"/>
    <property type="match status" value="1"/>
</dbReference>
<sequence length="503" mass="56374">MSDGIPGKAKSFWIDSTPETNFSKLENGLKIDVAVLGGGIAGLTTAIMLKEAGKSVAVIEARRIVEDITATTTAKISAHAFFYSTMLDNLGKEKTQMFAEANLKAVESVSNLVSKYGIDCDFHRTPCYIYTEAEEEGGIYKSEAEVAHELGLPVSYVENISFAPNAKAGVVYQNQAEFHPRKYLLGLSKEIAGEGSYIFENTRVLKIKEGTPYEIETNNGSIKADNVVMATHFPIYDPDNLYTQLKITRSYIMAYYARKTLPDGMYVCLNPFHTYRSIPTDRGKMIMIAGEHQIVGTPIDTRKCYNRLEEYAEDNWEIESIEYHWSNQDNAAPDGLPIIGETSKPGVYVATAFGGWGMTHATTAAYLITDLITGKENHLVELFDPLRFKNSKPVVSSDDEKLEISRKFQKNEILWPSNSGVLDLSRDEARVMGKGKEKFSIYLDEKGHMHRLQAVCNHRGCTLVWNTAEKTWDCPCHGSRYNYYGRVIHGPALVDLKKYPENR</sequence>
<evidence type="ECO:0000256" key="2">
    <source>
        <dbReference type="ARBA" id="ARBA00022723"/>
    </source>
</evidence>
<name>A0A2A2H0X6_METBR</name>
<comment type="caution">
    <text evidence="7">The sequence shown here is derived from an EMBL/GenBank/DDBJ whole genome shotgun (WGS) entry which is preliminary data.</text>
</comment>
<evidence type="ECO:0000256" key="4">
    <source>
        <dbReference type="ARBA" id="ARBA00023014"/>
    </source>
</evidence>
<dbReference type="InterPro" id="IPR036188">
    <property type="entry name" value="FAD/NAD-bd_sf"/>
</dbReference>
<dbReference type="PANTHER" id="PTHR13847:SF274">
    <property type="entry name" value="RIESKE 2FE-2S IRON-SULFUR PROTEIN YHFW-RELATED"/>
    <property type="match status" value="1"/>
</dbReference>
<keyword evidence="8" id="KW-1185">Reference proteome</keyword>
<evidence type="ECO:0000313" key="7">
    <source>
        <dbReference type="EMBL" id="PAV03048.1"/>
    </source>
</evidence>
<dbReference type="InterPro" id="IPR006076">
    <property type="entry name" value="FAD-dep_OxRdtase"/>
</dbReference>
<dbReference type="GO" id="GO:0046872">
    <property type="term" value="F:metal ion binding"/>
    <property type="evidence" value="ECO:0007669"/>
    <property type="project" value="UniProtKB-KW"/>
</dbReference>
<protein>
    <submittedName>
        <fullName evidence="7">FAD-dependent oxidoreductase</fullName>
    </submittedName>
</protein>
<dbReference type="GO" id="GO:0051537">
    <property type="term" value="F:2 iron, 2 sulfur cluster binding"/>
    <property type="evidence" value="ECO:0007669"/>
    <property type="project" value="UniProtKB-KW"/>
</dbReference>
<dbReference type="Proteomes" id="UP000217784">
    <property type="component" value="Unassembled WGS sequence"/>
</dbReference>
<proteinExistence type="predicted"/>
<keyword evidence="4" id="KW-0411">Iron-sulfur</keyword>
<evidence type="ECO:0000313" key="8">
    <source>
        <dbReference type="Proteomes" id="UP000217784"/>
    </source>
</evidence>
<dbReference type="Pfam" id="PF01266">
    <property type="entry name" value="DAO"/>
    <property type="match status" value="1"/>
</dbReference>
<gene>
    <name evidence="7" type="ORF">ASJ80_07180</name>
</gene>
<evidence type="ECO:0000256" key="1">
    <source>
        <dbReference type="ARBA" id="ARBA00022714"/>
    </source>
</evidence>
<keyword evidence="2" id="KW-0479">Metal-binding</keyword>
<keyword evidence="1" id="KW-0001">2Fe-2S</keyword>
<dbReference type="InterPro" id="IPR005805">
    <property type="entry name" value="Rieske_Fe-S_prot_C"/>
</dbReference>
<dbReference type="Gene3D" id="3.50.50.60">
    <property type="entry name" value="FAD/NAD(P)-binding domain"/>
    <property type="match status" value="1"/>
</dbReference>
<organism evidence="7 8">
    <name type="scientific">Methanobacterium bryantii</name>
    <dbReference type="NCBI Taxonomy" id="2161"/>
    <lineage>
        <taxon>Archaea</taxon>
        <taxon>Methanobacteriati</taxon>
        <taxon>Methanobacteriota</taxon>
        <taxon>Methanomada group</taxon>
        <taxon>Methanobacteria</taxon>
        <taxon>Methanobacteriales</taxon>
        <taxon>Methanobacteriaceae</taxon>
        <taxon>Methanobacterium</taxon>
    </lineage>
</organism>
<dbReference type="PRINTS" id="PR00162">
    <property type="entry name" value="RIESKE"/>
</dbReference>
<accession>A0A2A2H0X6</accession>
<dbReference type="PROSITE" id="PS51296">
    <property type="entry name" value="RIESKE"/>
    <property type="match status" value="1"/>
</dbReference>
<dbReference type="InterPro" id="IPR017941">
    <property type="entry name" value="Rieske_2Fe-2S"/>
</dbReference>
<feature type="domain" description="Rieske" evidence="6">
    <location>
        <begin position="416"/>
        <end position="503"/>
    </location>
</feature>
<dbReference type="SUPFAM" id="SSF51971">
    <property type="entry name" value="Nucleotide-binding domain"/>
    <property type="match status" value="1"/>
</dbReference>
<evidence type="ECO:0000259" key="6">
    <source>
        <dbReference type="PROSITE" id="PS51296"/>
    </source>
</evidence>
<keyword evidence="5" id="KW-1015">Disulfide bond</keyword>
<dbReference type="SUPFAM" id="SSF50022">
    <property type="entry name" value="ISP domain"/>
    <property type="match status" value="1"/>
</dbReference>
<dbReference type="OrthoDB" id="5623at2157"/>
<dbReference type="PANTHER" id="PTHR13847">
    <property type="entry name" value="SARCOSINE DEHYDROGENASE-RELATED"/>
    <property type="match status" value="1"/>
</dbReference>
<evidence type="ECO:0000256" key="5">
    <source>
        <dbReference type="ARBA" id="ARBA00023157"/>
    </source>
</evidence>
<dbReference type="GO" id="GO:0016020">
    <property type="term" value="C:membrane"/>
    <property type="evidence" value="ECO:0007669"/>
    <property type="project" value="InterPro"/>
</dbReference>
<keyword evidence="3" id="KW-0408">Iron</keyword>
<evidence type="ECO:0000256" key="3">
    <source>
        <dbReference type="ARBA" id="ARBA00023004"/>
    </source>
</evidence>